<keyword evidence="5" id="KW-0413">Isomerase</keyword>
<evidence type="ECO:0000256" key="2">
    <source>
        <dbReference type="ARBA" id="ARBA00005851"/>
    </source>
</evidence>
<dbReference type="InterPro" id="IPR001398">
    <property type="entry name" value="Macrophage_inhib_fac"/>
</dbReference>
<dbReference type="InterPro" id="IPR014347">
    <property type="entry name" value="Tautomerase/MIF_sf"/>
</dbReference>
<keyword evidence="3" id="KW-0202">Cytokine</keyword>
<evidence type="ECO:0000256" key="6">
    <source>
        <dbReference type="ARBA" id="ARBA00036735"/>
    </source>
</evidence>
<dbReference type="EC" id="5.3.2.1" evidence="9"/>
<comment type="similarity">
    <text evidence="2">Belongs to the MIF family.</text>
</comment>
<dbReference type="PANTHER" id="PTHR11954:SF6">
    <property type="entry name" value="MACROPHAGE MIGRATION INHIBITORY FACTOR"/>
    <property type="match status" value="1"/>
</dbReference>
<name>A0ABY8TK55_TETOB</name>
<evidence type="ECO:0000256" key="8">
    <source>
        <dbReference type="ARBA" id="ARBA00038932"/>
    </source>
</evidence>
<evidence type="ECO:0000256" key="12">
    <source>
        <dbReference type="ARBA" id="ARBA00042730"/>
    </source>
</evidence>
<protein>
    <recommendedName>
        <fullName evidence="12">L-dopachrome isomerase</fullName>
        <ecNumber evidence="9">5.3.2.1</ecNumber>
        <ecNumber evidence="8">5.3.3.12</ecNumber>
    </recommendedName>
    <alternativeName>
        <fullName evidence="10">L-dopachrome tautomerase</fullName>
    </alternativeName>
    <alternativeName>
        <fullName evidence="11">Phenylpyruvate tautomerase</fullName>
    </alternativeName>
</protein>
<dbReference type="Proteomes" id="UP001244341">
    <property type="component" value="Chromosome 1b"/>
</dbReference>
<evidence type="ECO:0000256" key="11">
    <source>
        <dbReference type="ARBA" id="ARBA00041912"/>
    </source>
</evidence>
<evidence type="ECO:0000256" key="5">
    <source>
        <dbReference type="ARBA" id="ARBA00023235"/>
    </source>
</evidence>
<dbReference type="Pfam" id="PF01187">
    <property type="entry name" value="MIF"/>
    <property type="match status" value="1"/>
</dbReference>
<dbReference type="EMBL" id="CP126208">
    <property type="protein sequence ID" value="WIA08676.1"/>
    <property type="molecule type" value="Genomic_DNA"/>
</dbReference>
<keyword evidence="14" id="KW-1185">Reference proteome</keyword>
<organism evidence="13 14">
    <name type="scientific">Tetradesmus obliquus</name>
    <name type="common">Green alga</name>
    <name type="synonym">Acutodesmus obliquus</name>
    <dbReference type="NCBI Taxonomy" id="3088"/>
    <lineage>
        <taxon>Eukaryota</taxon>
        <taxon>Viridiplantae</taxon>
        <taxon>Chlorophyta</taxon>
        <taxon>core chlorophytes</taxon>
        <taxon>Chlorophyceae</taxon>
        <taxon>CS clade</taxon>
        <taxon>Sphaeropleales</taxon>
        <taxon>Scenedesmaceae</taxon>
        <taxon>Tetradesmus</taxon>
    </lineage>
</organism>
<evidence type="ECO:0000256" key="9">
    <source>
        <dbReference type="ARBA" id="ARBA00039086"/>
    </source>
</evidence>
<evidence type="ECO:0000313" key="13">
    <source>
        <dbReference type="EMBL" id="WIA08676.1"/>
    </source>
</evidence>
<comment type="catalytic activity">
    <reaction evidence="6">
        <text>3-phenylpyruvate = enol-phenylpyruvate</text>
        <dbReference type="Rhea" id="RHEA:17097"/>
        <dbReference type="ChEBI" id="CHEBI:16815"/>
        <dbReference type="ChEBI" id="CHEBI:18005"/>
        <dbReference type="EC" id="5.3.2.1"/>
    </reaction>
</comment>
<evidence type="ECO:0000256" key="1">
    <source>
        <dbReference type="ARBA" id="ARBA00004613"/>
    </source>
</evidence>
<dbReference type="PANTHER" id="PTHR11954">
    <property type="entry name" value="D-DOPACHROME DECARBOXYLASE"/>
    <property type="match status" value="1"/>
</dbReference>
<proteinExistence type="inferred from homology"/>
<evidence type="ECO:0000256" key="4">
    <source>
        <dbReference type="ARBA" id="ARBA00022525"/>
    </source>
</evidence>
<reference evidence="13 14" key="1">
    <citation type="submission" date="2023-05" db="EMBL/GenBank/DDBJ databases">
        <title>A 100% complete, gapless, phased diploid assembly of the Scenedesmus obliquus UTEX 3031 genome.</title>
        <authorList>
            <person name="Biondi T.C."/>
            <person name="Hanschen E.R."/>
            <person name="Kwon T."/>
            <person name="Eng W."/>
            <person name="Kruse C.P.S."/>
            <person name="Koehler S.I."/>
            <person name="Kunde Y."/>
            <person name="Gleasner C.D."/>
            <person name="You Mak K.T."/>
            <person name="Polle J."/>
            <person name="Hovde B.T."/>
            <person name="Starkenburg S.R."/>
        </authorList>
    </citation>
    <scope>NUCLEOTIDE SEQUENCE [LARGE SCALE GENOMIC DNA]</scope>
    <source>
        <strain evidence="13 14">DOE0152z</strain>
    </source>
</reference>
<keyword evidence="4" id="KW-0964">Secreted</keyword>
<comment type="catalytic activity">
    <reaction evidence="7">
        <text>L-dopachrome = 5,6-dihydroxyindole-2-carboxylate</text>
        <dbReference type="Rhea" id="RHEA:13041"/>
        <dbReference type="ChEBI" id="CHEBI:16875"/>
        <dbReference type="ChEBI" id="CHEBI:57509"/>
        <dbReference type="EC" id="5.3.3.12"/>
    </reaction>
</comment>
<comment type="subcellular location">
    <subcellularLocation>
        <location evidence="1">Secreted</location>
    </subcellularLocation>
</comment>
<gene>
    <name evidence="13" type="ORF">OEZ85_008103</name>
</gene>
<evidence type="ECO:0000256" key="10">
    <source>
        <dbReference type="ARBA" id="ARBA00041631"/>
    </source>
</evidence>
<dbReference type="EC" id="5.3.3.12" evidence="8"/>
<evidence type="ECO:0000313" key="14">
    <source>
        <dbReference type="Proteomes" id="UP001244341"/>
    </source>
</evidence>
<dbReference type="SUPFAM" id="SSF55331">
    <property type="entry name" value="Tautomerase/MIF"/>
    <property type="match status" value="1"/>
</dbReference>
<sequence length="115" mass="12201">MPTCNIITNVPGNSLDNSDILKALSKAVASSVGKPEQWVMCSLTTDKPMIYGGVEAPCAYGELISIGAIGGEKNKAISTAIAAVLQQKLNVDPSRFYLKFVDVGRSDFGWNGSTF</sequence>
<evidence type="ECO:0000256" key="3">
    <source>
        <dbReference type="ARBA" id="ARBA00022514"/>
    </source>
</evidence>
<accession>A0ABY8TK55</accession>
<dbReference type="Gene3D" id="3.30.429.10">
    <property type="entry name" value="Macrophage Migration Inhibitory Factor"/>
    <property type="match status" value="1"/>
</dbReference>
<evidence type="ECO:0000256" key="7">
    <source>
        <dbReference type="ARBA" id="ARBA00036823"/>
    </source>
</evidence>